<reference evidence="1 2" key="1">
    <citation type="submission" date="2020-07" db="EMBL/GenBank/DDBJ databases">
        <title>Sequencing the genomes of 1000 actinobacteria strains.</title>
        <authorList>
            <person name="Klenk H.-P."/>
        </authorList>
    </citation>
    <scope>NUCLEOTIDE SEQUENCE [LARGE SCALE GENOMIC DNA]</scope>
    <source>
        <strain evidence="1 2">CXB654</strain>
    </source>
</reference>
<gene>
    <name evidence="1" type="ORF">HDA32_005046</name>
</gene>
<dbReference type="AlphaFoldDB" id="A0A852TZC6"/>
<dbReference type="InterPro" id="IPR031423">
    <property type="entry name" value="Phosphatase_SCO2771"/>
</dbReference>
<accession>A0A852TZC6</accession>
<keyword evidence="2" id="KW-1185">Reference proteome</keyword>
<proteinExistence type="predicted"/>
<comment type="caution">
    <text evidence="1">The sequence shown here is derived from an EMBL/GenBank/DDBJ whole genome shotgun (WGS) entry which is preliminary data.</text>
</comment>
<organism evidence="1 2">
    <name type="scientific">Spinactinospora alkalitolerans</name>
    <dbReference type="NCBI Taxonomy" id="687207"/>
    <lineage>
        <taxon>Bacteria</taxon>
        <taxon>Bacillati</taxon>
        <taxon>Actinomycetota</taxon>
        <taxon>Actinomycetes</taxon>
        <taxon>Streptosporangiales</taxon>
        <taxon>Nocardiopsidaceae</taxon>
        <taxon>Spinactinospora</taxon>
    </lineage>
</organism>
<evidence type="ECO:0008006" key="3">
    <source>
        <dbReference type="Google" id="ProtNLM"/>
    </source>
</evidence>
<dbReference type="RefSeq" id="WP_179645499.1">
    <property type="nucleotide sequence ID" value="NZ_BAAAYY010000048.1"/>
</dbReference>
<evidence type="ECO:0000313" key="1">
    <source>
        <dbReference type="EMBL" id="NYE49926.1"/>
    </source>
</evidence>
<dbReference type="Proteomes" id="UP000589036">
    <property type="component" value="Unassembled WGS sequence"/>
</dbReference>
<evidence type="ECO:0000313" key="2">
    <source>
        <dbReference type="Proteomes" id="UP000589036"/>
    </source>
</evidence>
<dbReference type="Pfam" id="PF15698">
    <property type="entry name" value="Phosphatase"/>
    <property type="match status" value="1"/>
</dbReference>
<sequence length="265" mass="29486">MTPPSRAELVEHLVRTGIAGQVDTPRQNNLKHYRRLVQGDPYYQFGLTFTHEWSFGAVLALMSKRCGVVADESYLWGIDTIDPDRTVDALESVADRLAEAAREGQRVLFATGHPKNLLQTYQGWKRALAERGCRILTAAAGYSYDVSTEYPPSRRVLVWRDEVGLVTDGSSPRHSHHPFAMRAILEDLTERDEPWPQLVIADHGFAGAAGEAGIPTIGFADSNDPALFLAEHEGKLHTTVPLDDGYLPHHYRPLSDYVLRRAGMG</sequence>
<protein>
    <recommendedName>
        <fullName evidence="3">Phosphatase</fullName>
    </recommendedName>
</protein>
<name>A0A852TZC6_9ACTN</name>
<dbReference type="EMBL" id="JACCCC010000001">
    <property type="protein sequence ID" value="NYE49926.1"/>
    <property type="molecule type" value="Genomic_DNA"/>
</dbReference>